<dbReference type="SUPFAM" id="SSF52047">
    <property type="entry name" value="RNI-like"/>
    <property type="match status" value="1"/>
</dbReference>
<dbReference type="PANTHER" id="PTHR38926:SF2">
    <property type="entry name" value="F-BOX_LRR-REPEAT PROTEIN 21-RELATED"/>
    <property type="match status" value="1"/>
</dbReference>
<keyword evidence="3" id="KW-1185">Reference proteome</keyword>
<comment type="caution">
    <text evidence="2">The sequence shown here is derived from an EMBL/GenBank/DDBJ whole genome shotgun (WGS) entry which is preliminary data.</text>
</comment>
<dbReference type="Gene3D" id="1.20.1280.50">
    <property type="match status" value="1"/>
</dbReference>
<evidence type="ECO:0000256" key="1">
    <source>
        <dbReference type="SAM" id="MobiDB-lite"/>
    </source>
</evidence>
<reference evidence="2" key="1">
    <citation type="submission" date="2023-06" db="EMBL/GenBank/DDBJ databases">
        <authorList>
            <consortium name="Lawrence Berkeley National Laboratory"/>
            <person name="Ahrendt S."/>
            <person name="Sahu N."/>
            <person name="Indic B."/>
            <person name="Wong-Bajracharya J."/>
            <person name="Merenyi Z."/>
            <person name="Ke H.-M."/>
            <person name="Monk M."/>
            <person name="Kocsube S."/>
            <person name="Drula E."/>
            <person name="Lipzen A."/>
            <person name="Balint B."/>
            <person name="Henrissat B."/>
            <person name="Andreopoulos B."/>
            <person name="Martin F.M."/>
            <person name="Harder C.B."/>
            <person name="Rigling D."/>
            <person name="Ford K.L."/>
            <person name="Foster G.D."/>
            <person name="Pangilinan J."/>
            <person name="Papanicolaou A."/>
            <person name="Barry K."/>
            <person name="LaButti K."/>
            <person name="Viragh M."/>
            <person name="Koriabine M."/>
            <person name="Yan M."/>
            <person name="Riley R."/>
            <person name="Champramary S."/>
            <person name="Plett K.L."/>
            <person name="Tsai I.J."/>
            <person name="Slot J."/>
            <person name="Sipos G."/>
            <person name="Plett J."/>
            <person name="Nagy L.G."/>
            <person name="Grigoriev I.V."/>
        </authorList>
    </citation>
    <scope>NUCLEOTIDE SEQUENCE</scope>
    <source>
        <strain evidence="2">CCBAS 213</strain>
    </source>
</reference>
<gene>
    <name evidence="2" type="ORF">EV420DRAFT_1645105</name>
</gene>
<name>A0AA39K6G0_ARMTA</name>
<dbReference type="PANTHER" id="PTHR38926">
    <property type="entry name" value="F-BOX DOMAIN CONTAINING PROTEIN, EXPRESSED"/>
    <property type="match status" value="1"/>
</dbReference>
<organism evidence="2 3">
    <name type="scientific">Armillaria tabescens</name>
    <name type="common">Ringless honey mushroom</name>
    <name type="synonym">Agaricus tabescens</name>
    <dbReference type="NCBI Taxonomy" id="1929756"/>
    <lineage>
        <taxon>Eukaryota</taxon>
        <taxon>Fungi</taxon>
        <taxon>Dikarya</taxon>
        <taxon>Basidiomycota</taxon>
        <taxon>Agaricomycotina</taxon>
        <taxon>Agaricomycetes</taxon>
        <taxon>Agaricomycetidae</taxon>
        <taxon>Agaricales</taxon>
        <taxon>Marasmiineae</taxon>
        <taxon>Physalacriaceae</taxon>
        <taxon>Desarmillaria</taxon>
    </lineage>
</organism>
<feature type="region of interest" description="Disordered" evidence="1">
    <location>
        <begin position="1"/>
        <end position="33"/>
    </location>
</feature>
<dbReference type="EMBL" id="JAUEPS010000027">
    <property type="protein sequence ID" value="KAK0454211.1"/>
    <property type="molecule type" value="Genomic_DNA"/>
</dbReference>
<dbReference type="Gene3D" id="3.80.10.10">
    <property type="entry name" value="Ribonuclease Inhibitor"/>
    <property type="match status" value="1"/>
</dbReference>
<evidence type="ECO:0008006" key="4">
    <source>
        <dbReference type="Google" id="ProtNLM"/>
    </source>
</evidence>
<proteinExistence type="predicted"/>
<dbReference type="InterPro" id="IPR032675">
    <property type="entry name" value="LRR_dom_sf"/>
</dbReference>
<dbReference type="Proteomes" id="UP001175211">
    <property type="component" value="Unassembled WGS sequence"/>
</dbReference>
<dbReference type="RefSeq" id="XP_060328599.1">
    <property type="nucleotide sequence ID" value="XM_060477736.1"/>
</dbReference>
<evidence type="ECO:0000313" key="2">
    <source>
        <dbReference type="EMBL" id="KAK0454211.1"/>
    </source>
</evidence>
<sequence>MRWTHPSWYTSSDLPSELSPSGRRNPSTPNLDSSTINAITSQIPLLDIEVQTRAKEIAKVQSVLQCLEQEYVQTVAVLHRKTSLLSPIRRLPSDILLEIFSLAADDSEICLSSPPFILRSVCYTWRVLVLTSPSLWSKVKIKISNTRDVREAYNKQRLLRTAFSLSGKCPLNISIKSFGIIPDTRELTLIQQCLVPTSDRWKSLYLHIQYPENIIRFFDISGRFRMLESLDLTFLDHQPTPQRFYEGLSKLFCSTPVLRTVRISEISDYVFCKLSLPLHQLTSLDVDLEHYCTSGPPFPFYNCIARGTELESFTLRMFHNSSSTQQLSGPFPEIIRPNVRRFSLTYHIPTTLKYCTFPGLEQVTLFTSFADRESAPIIPTHELAVVFEFLKRSNSRLRSLAVYRPIPFPAFNNFAKEVFPSLTDLVISVNEETSTEVIQRLADPSFIPCLRHLSLHICLPVISLFKDNSLISMAISRHNYRLKSLDLSILSAGCLKYRGSSTMLDWPKHLLQAYKLKEAGLGVTFLRAGRNLFADEDTLNELTTWLKDWNAPQSMFNLQNM</sequence>
<evidence type="ECO:0000313" key="3">
    <source>
        <dbReference type="Proteomes" id="UP001175211"/>
    </source>
</evidence>
<feature type="compositionally biased region" description="Polar residues" evidence="1">
    <location>
        <begin position="7"/>
        <end position="33"/>
    </location>
</feature>
<accession>A0AA39K6G0</accession>
<protein>
    <recommendedName>
        <fullName evidence="4">F-box domain-containing protein</fullName>
    </recommendedName>
</protein>
<dbReference type="GeneID" id="85361284"/>
<dbReference type="AlphaFoldDB" id="A0AA39K6G0"/>